<dbReference type="RefSeq" id="WP_104763708.1">
    <property type="nucleotide sequence ID" value="NZ_FZPM01000030.1"/>
</dbReference>
<keyword evidence="2" id="KW-0449">Lipoprotein</keyword>
<proteinExistence type="predicted"/>
<dbReference type="InterPro" id="IPR004564">
    <property type="entry name" value="OM_lipoprot_carrier_LolA-like"/>
</dbReference>
<keyword evidence="3" id="KW-1185">Reference proteome</keyword>
<gene>
    <name evidence="2" type="ORF">CQA66_00125</name>
</gene>
<protein>
    <submittedName>
        <fullName evidence="2">Outer membrane lipoprotein carrier protein LolA</fullName>
    </submittedName>
</protein>
<evidence type="ECO:0000313" key="3">
    <source>
        <dbReference type="Proteomes" id="UP000256424"/>
    </source>
</evidence>
<dbReference type="Gene3D" id="2.50.20.10">
    <property type="entry name" value="Lipoprotein localisation LolA/LolB/LppX"/>
    <property type="match status" value="1"/>
</dbReference>
<evidence type="ECO:0000256" key="1">
    <source>
        <dbReference type="ARBA" id="ARBA00022729"/>
    </source>
</evidence>
<dbReference type="OrthoDB" id="7025041at2"/>
<sequence length="184" mass="21585">MCYRLQILFIIFSLILPLFGFGLHDLQELKQENIQGKFTQHKSIVGFPNELTSEGSFQIKQQTLYWNVHKPIQSHIKINQQGIFEYKDSQWIQQTKNYDKGLFLDIITFNIDNLQKNFTMNLQGDKTQWELTLQPKNIWLQKIFTSIKISGAKTIHQIILEEKNGDTTRNVFYQIATQTSTNKA</sequence>
<dbReference type="EMBL" id="NXLW01000001">
    <property type="protein sequence ID" value="RDU73641.1"/>
    <property type="molecule type" value="Genomic_DNA"/>
</dbReference>
<dbReference type="CDD" id="cd16325">
    <property type="entry name" value="LolA"/>
    <property type="match status" value="1"/>
</dbReference>
<dbReference type="AlphaFoldDB" id="A0A3D8J9S2"/>
<accession>A0A3D8J9S2</accession>
<dbReference type="Proteomes" id="UP000256424">
    <property type="component" value="Unassembled WGS sequence"/>
</dbReference>
<dbReference type="SUPFAM" id="SSF89392">
    <property type="entry name" value="Prokaryotic lipoproteins and lipoprotein localization factors"/>
    <property type="match status" value="1"/>
</dbReference>
<reference evidence="2 3" key="1">
    <citation type="submission" date="2018-04" db="EMBL/GenBank/DDBJ databases">
        <title>Novel Campyloabacter and Helicobacter Species and Strains.</title>
        <authorList>
            <person name="Mannion A.J."/>
            <person name="Shen Z."/>
            <person name="Fox J.G."/>
        </authorList>
    </citation>
    <scope>NUCLEOTIDE SEQUENCE [LARGE SCALE GENOMIC DNA]</scope>
    <source>
        <strain evidence="2 3">MIT 97-5075</strain>
    </source>
</reference>
<comment type="caution">
    <text evidence="2">The sequence shown here is derived from an EMBL/GenBank/DDBJ whole genome shotgun (WGS) entry which is preliminary data.</text>
</comment>
<name>A0A3D8J9S2_9HELI</name>
<keyword evidence="1" id="KW-0732">Signal</keyword>
<organism evidence="2 3">
    <name type="scientific">Helicobacter aurati</name>
    <dbReference type="NCBI Taxonomy" id="137778"/>
    <lineage>
        <taxon>Bacteria</taxon>
        <taxon>Pseudomonadati</taxon>
        <taxon>Campylobacterota</taxon>
        <taxon>Epsilonproteobacteria</taxon>
        <taxon>Campylobacterales</taxon>
        <taxon>Helicobacteraceae</taxon>
        <taxon>Helicobacter</taxon>
    </lineage>
</organism>
<dbReference type="InterPro" id="IPR029046">
    <property type="entry name" value="LolA/LolB/LppX"/>
</dbReference>
<evidence type="ECO:0000313" key="2">
    <source>
        <dbReference type="EMBL" id="RDU73641.1"/>
    </source>
</evidence>